<dbReference type="EMBL" id="KQ483528">
    <property type="protein sequence ID" value="KYP47410.1"/>
    <property type="molecule type" value="Genomic_DNA"/>
</dbReference>
<protein>
    <recommendedName>
        <fullName evidence="4">Reverse transcriptase domain-containing protein</fullName>
    </recommendedName>
</protein>
<accession>A0A151RXY4</accession>
<reference evidence="2 3" key="1">
    <citation type="journal article" date="2012" name="Nat. Biotechnol.">
        <title>Draft genome sequence of pigeonpea (Cajanus cajan), an orphan legume crop of resource-poor farmers.</title>
        <authorList>
            <person name="Varshney R.K."/>
            <person name="Chen W."/>
            <person name="Li Y."/>
            <person name="Bharti A.K."/>
            <person name="Saxena R.K."/>
            <person name="Schlueter J.A."/>
            <person name="Donoghue M.T."/>
            <person name="Azam S."/>
            <person name="Fan G."/>
            <person name="Whaley A.M."/>
            <person name="Farmer A.D."/>
            <person name="Sheridan J."/>
            <person name="Iwata A."/>
            <person name="Tuteja R."/>
            <person name="Penmetsa R.V."/>
            <person name="Wu W."/>
            <person name="Upadhyaya H.D."/>
            <person name="Yang S.P."/>
            <person name="Shah T."/>
            <person name="Saxena K.B."/>
            <person name="Michael T."/>
            <person name="McCombie W.R."/>
            <person name="Yang B."/>
            <person name="Zhang G."/>
            <person name="Yang H."/>
            <person name="Wang J."/>
            <person name="Spillane C."/>
            <person name="Cook D.R."/>
            <person name="May G.D."/>
            <person name="Xu X."/>
            <person name="Jackson S.A."/>
        </authorList>
    </citation>
    <scope>NUCLEOTIDE SEQUENCE [LARGE SCALE GENOMIC DNA]</scope>
    <source>
        <strain evidence="3">cv. Asha</strain>
    </source>
</reference>
<name>A0A151RXY4_CAJCA</name>
<dbReference type="Gramene" id="C.cajan_29917.t">
    <property type="protein sequence ID" value="C.cajan_29917.t.cds1"/>
    <property type="gene ID" value="C.cajan_29917"/>
</dbReference>
<evidence type="ECO:0000313" key="3">
    <source>
        <dbReference type="Proteomes" id="UP000075243"/>
    </source>
</evidence>
<organism evidence="2 3">
    <name type="scientific">Cajanus cajan</name>
    <name type="common">Pigeon pea</name>
    <name type="synonym">Cajanus indicus</name>
    <dbReference type="NCBI Taxonomy" id="3821"/>
    <lineage>
        <taxon>Eukaryota</taxon>
        <taxon>Viridiplantae</taxon>
        <taxon>Streptophyta</taxon>
        <taxon>Embryophyta</taxon>
        <taxon>Tracheophyta</taxon>
        <taxon>Spermatophyta</taxon>
        <taxon>Magnoliopsida</taxon>
        <taxon>eudicotyledons</taxon>
        <taxon>Gunneridae</taxon>
        <taxon>Pentapetalae</taxon>
        <taxon>rosids</taxon>
        <taxon>fabids</taxon>
        <taxon>Fabales</taxon>
        <taxon>Fabaceae</taxon>
        <taxon>Papilionoideae</taxon>
        <taxon>50 kb inversion clade</taxon>
        <taxon>NPAAA clade</taxon>
        <taxon>indigoferoid/millettioid clade</taxon>
        <taxon>Phaseoleae</taxon>
        <taxon>Cajanus</taxon>
    </lineage>
</organism>
<evidence type="ECO:0000313" key="1">
    <source>
        <dbReference type="EMBL" id="KYP47403.1"/>
    </source>
</evidence>
<sequence>MCMERLLQLINVKVAKNLWKPIQLSNDGPALSHLAFADDLIFFAEASLE</sequence>
<proteinExistence type="predicted"/>
<evidence type="ECO:0000313" key="2">
    <source>
        <dbReference type="EMBL" id="KYP47410.1"/>
    </source>
</evidence>
<dbReference type="EMBL" id="KQ483528">
    <property type="protein sequence ID" value="KYP47403.1"/>
    <property type="molecule type" value="Genomic_DNA"/>
</dbReference>
<dbReference type="Proteomes" id="UP000075243">
    <property type="component" value="Unassembled WGS sequence"/>
</dbReference>
<keyword evidence="3" id="KW-1185">Reference proteome</keyword>
<dbReference type="Gramene" id="C.cajan_29924.t">
    <property type="protein sequence ID" value="C.cajan_29924.t.cds1"/>
    <property type="gene ID" value="C.cajan_29924"/>
</dbReference>
<gene>
    <name evidence="1" type="ORF">KK1_030933</name>
    <name evidence="2" type="ORF">KK1_030940</name>
</gene>
<evidence type="ECO:0008006" key="4">
    <source>
        <dbReference type="Google" id="ProtNLM"/>
    </source>
</evidence>
<dbReference type="AlphaFoldDB" id="A0A151RXY4"/>